<keyword evidence="2" id="KW-0472">Membrane</keyword>
<feature type="transmembrane region" description="Helical" evidence="2">
    <location>
        <begin position="581"/>
        <end position="600"/>
    </location>
</feature>
<organism evidence="3 4">
    <name type="scientific">Halogeometricum borinquense</name>
    <dbReference type="NCBI Taxonomy" id="60847"/>
    <lineage>
        <taxon>Archaea</taxon>
        <taxon>Methanobacteriati</taxon>
        <taxon>Methanobacteriota</taxon>
        <taxon>Stenosarchaea group</taxon>
        <taxon>Halobacteria</taxon>
        <taxon>Halobacteriales</taxon>
        <taxon>Haloferacaceae</taxon>
        <taxon>Halogeometricum</taxon>
    </lineage>
</organism>
<feature type="compositionally biased region" description="Basic and acidic residues" evidence="1">
    <location>
        <begin position="191"/>
        <end position="203"/>
    </location>
</feature>
<keyword evidence="2" id="KW-0812">Transmembrane</keyword>
<evidence type="ECO:0000313" key="4">
    <source>
        <dbReference type="Proteomes" id="UP000465846"/>
    </source>
</evidence>
<accession>A0A6C0ULX8</accession>
<dbReference type="AlphaFoldDB" id="A0A6C0ULX8"/>
<feature type="region of interest" description="Disordered" evidence="1">
    <location>
        <begin position="185"/>
        <end position="216"/>
    </location>
</feature>
<dbReference type="GeneID" id="44080609"/>
<sequence length="676" mass="71927">MKRLAAYLAAIALLVITGFFVATAGPLSSVSQLCTGGADEVFIDNNAREFSGDKAWVIDANLGCDNKIFGGGGTIAAEDISSDGVSALKDFSLGINNFEAWFSNPVIDDRENVYRVRMATYNCGFDGCGSNDQAKCDDFQAESPYTSQAETRRTAVTELYCFKVEKTGEAASFGLNQDSSFSATVQASADGRSDSDPISKDDPTASVNVGDVNRDGDSEEALVTWRGSFIGDTRSIDISPVKPVCDSNCERPTNNVDWIVGSQDLFTEWNQYDEGGFDQCVQNSNIDRLSDCVIRYNDRAANVFADSSRTIQDQTSIDIARVDVIGTELRMYTEKAELVERPDFRITVDADWIGFDTPVGRPVFQTPLPEIDIVGNSRTTADFQVLNDAAGGSHRIRVNLECPRPLSGGSTAKRVQAGISETFSVPIEIGATNTRTYTCDVEAFDTDDDSTRAIAQVTVNAQNSCPDQDEDGVCDQFDACPSVAGASTNGGCPTKEVCGDSIDNNGNGRVDEDCGTTGPAEVCGDEVDNDGDGFTDEGCSSSGFFAGIAEFLSGFGAVGEGLAALVGDVIAAFQNPFANTFLLIDIMVTLAAGLAAFILVSTQRLLPIDEFSELIQVDPALTRLATGGFAGVLTAAIVYGVFSNIFVKLVIVIAIGLWWYFGGVVTGVMKIAGRAA</sequence>
<dbReference type="RefSeq" id="WP_163487151.1">
    <property type="nucleotide sequence ID" value="NZ_CP048739.1"/>
</dbReference>
<reference evidence="3 4" key="1">
    <citation type="submission" date="2020-02" db="EMBL/GenBank/DDBJ databases">
        <title>Whole genome sequence of Halogeometricum borinquense strain wsp4.</title>
        <authorList>
            <person name="Verma D.K."/>
            <person name="Gopal K."/>
            <person name="Prasad E.S."/>
        </authorList>
    </citation>
    <scope>NUCLEOTIDE SEQUENCE [LARGE SCALE GENOMIC DNA]</scope>
    <source>
        <strain evidence="4">wsp4</strain>
    </source>
</reference>
<keyword evidence="2" id="KW-1133">Transmembrane helix</keyword>
<dbReference type="Proteomes" id="UP000465846">
    <property type="component" value="Chromosome"/>
</dbReference>
<gene>
    <name evidence="3" type="ORF">G3I44_14370</name>
</gene>
<feature type="transmembrane region" description="Helical" evidence="2">
    <location>
        <begin position="620"/>
        <end position="639"/>
    </location>
</feature>
<feature type="transmembrane region" description="Helical" evidence="2">
    <location>
        <begin position="645"/>
        <end position="669"/>
    </location>
</feature>
<name>A0A6C0ULX8_9EURY</name>
<protein>
    <submittedName>
        <fullName evidence="3">Uncharacterized protein</fullName>
    </submittedName>
</protein>
<evidence type="ECO:0000256" key="1">
    <source>
        <dbReference type="SAM" id="MobiDB-lite"/>
    </source>
</evidence>
<evidence type="ECO:0000313" key="3">
    <source>
        <dbReference type="EMBL" id="QIB75371.1"/>
    </source>
</evidence>
<proteinExistence type="predicted"/>
<evidence type="ECO:0000256" key="2">
    <source>
        <dbReference type="SAM" id="Phobius"/>
    </source>
</evidence>
<dbReference type="EMBL" id="CP048739">
    <property type="protein sequence ID" value="QIB75371.1"/>
    <property type="molecule type" value="Genomic_DNA"/>
</dbReference>